<evidence type="ECO:0000313" key="1">
    <source>
        <dbReference type="EMBL" id="MCP8351849.1"/>
    </source>
</evidence>
<name>A0ABT1L3S9_9GAMM</name>
<dbReference type="Proteomes" id="UP001320768">
    <property type="component" value="Unassembled WGS sequence"/>
</dbReference>
<evidence type="ECO:0000313" key="2">
    <source>
        <dbReference type="Proteomes" id="UP001320768"/>
    </source>
</evidence>
<dbReference type="RefSeq" id="WP_258568958.1">
    <property type="nucleotide sequence ID" value="NZ_JAKUDN010000001.1"/>
</dbReference>
<comment type="caution">
    <text evidence="1">The sequence shown here is derived from an EMBL/GenBank/DDBJ whole genome shotgun (WGS) entry which is preliminary data.</text>
</comment>
<gene>
    <name evidence="1" type="ORF">MKS91_00875</name>
</gene>
<organism evidence="1 2">
    <name type="scientific">Candidatus Synchoanobacter obligatus</name>
    <dbReference type="NCBI Taxonomy" id="2919597"/>
    <lineage>
        <taxon>Bacteria</taxon>
        <taxon>Pseudomonadati</taxon>
        <taxon>Pseudomonadota</taxon>
        <taxon>Gammaproteobacteria</taxon>
        <taxon>Candidatus Comchoanobacterales</taxon>
        <taxon>Candidatus Comchoanobacteraceae</taxon>
        <taxon>Candidatus Synchoanobacter</taxon>
    </lineage>
</organism>
<keyword evidence="2" id="KW-1185">Reference proteome</keyword>
<proteinExistence type="predicted"/>
<accession>A0ABT1L3S9</accession>
<sequence>MDNENLKPITYLSSPRSAIYFSSVQTAAQKTALDTLVQVAAQERAALQATNGNN</sequence>
<dbReference type="EMBL" id="JAKUDN010000001">
    <property type="protein sequence ID" value="MCP8351849.1"/>
    <property type="molecule type" value="Genomic_DNA"/>
</dbReference>
<protein>
    <submittedName>
        <fullName evidence="1">Uncharacterized protein</fullName>
    </submittedName>
</protein>
<reference evidence="1 2" key="1">
    <citation type="journal article" date="2022" name="Nat. Microbiol.">
        <title>The microbiome of a bacterivorous marine choanoflagellate contains a resource-demanding obligate bacterial associate.</title>
        <authorList>
            <person name="Needham D.M."/>
            <person name="Poirier C."/>
            <person name="Bachy C."/>
            <person name="George E.E."/>
            <person name="Wilken S."/>
            <person name="Yung C.C.M."/>
            <person name="Limardo A.J."/>
            <person name="Morando M."/>
            <person name="Sudek L."/>
            <person name="Malmstrom R.R."/>
            <person name="Keeling P.J."/>
            <person name="Santoro A.E."/>
            <person name="Worden A.Z."/>
        </authorList>
    </citation>
    <scope>NUCLEOTIDE SEQUENCE [LARGE SCALE GENOMIC DNA]</scope>
    <source>
        <strain evidence="1 2">Comchoano-2</strain>
    </source>
</reference>